<proteinExistence type="predicted"/>
<dbReference type="Pfam" id="PF06439">
    <property type="entry name" value="3keto-disac_hyd"/>
    <property type="match status" value="1"/>
</dbReference>
<gene>
    <name evidence="3" type="ORF">IX39_12620</name>
</gene>
<keyword evidence="4" id="KW-1185">Reference proteome</keyword>
<evidence type="ECO:0000313" key="4">
    <source>
        <dbReference type="Proteomes" id="UP000028713"/>
    </source>
</evidence>
<dbReference type="AlphaFoldDB" id="A0A085ZAE1"/>
<dbReference type="eggNOG" id="COG3403">
    <property type="taxonomic scope" value="Bacteria"/>
</dbReference>
<protein>
    <recommendedName>
        <fullName evidence="2">3-keto-alpha-glucoside-1,2-lyase/3-keto-2-hydroxy-glucal hydratase domain-containing protein</fullName>
    </recommendedName>
</protein>
<evidence type="ECO:0000259" key="2">
    <source>
        <dbReference type="Pfam" id="PF06439"/>
    </source>
</evidence>
<accession>A0A085ZAE1</accession>
<feature type="chain" id="PRO_5001800829" description="3-keto-alpha-glucoside-1,2-lyase/3-keto-2-hydroxy-glucal hydratase domain-containing protein" evidence="1">
    <location>
        <begin position="21"/>
        <end position="224"/>
    </location>
</feature>
<feature type="domain" description="3-keto-alpha-glucoside-1,2-lyase/3-keto-2-hydroxy-glucal hydratase" evidence="2">
    <location>
        <begin position="50"/>
        <end position="221"/>
    </location>
</feature>
<sequence>MKNIKIILFLFLFAANSAYSQKINLDGSNLVPNNVYMEIDDLHGESIVRVVKDSTVKEADEPTFVRIKNTNFKNGIIEVEVLSRLLPTASPTGRGFIGLAFRINDMNSKFESIYLRPTNGRAEDQVRRNHSIQYFSYPDYKYDRLRKENPEKYESYADMGLNEWIRMKIEIKGNQAKLFLNKDKYPSLIVNDLKQGADRSGAVGLFVDAGTDGYFRNLKITPSN</sequence>
<dbReference type="Gene3D" id="2.60.120.560">
    <property type="entry name" value="Exo-inulinase, domain 1"/>
    <property type="match status" value="1"/>
</dbReference>
<dbReference type="STRING" id="236814.IX39_12620"/>
<dbReference type="InterPro" id="IPR010496">
    <property type="entry name" value="AL/BT2_dom"/>
</dbReference>
<dbReference type="EMBL" id="JPRP01000001">
    <property type="protein sequence ID" value="KFF01405.1"/>
    <property type="molecule type" value="Genomic_DNA"/>
</dbReference>
<name>A0A085ZAE1_9FLAO</name>
<organism evidence="3 4">
    <name type="scientific">Chryseobacterium formosense</name>
    <dbReference type="NCBI Taxonomy" id="236814"/>
    <lineage>
        <taxon>Bacteria</taxon>
        <taxon>Pseudomonadati</taxon>
        <taxon>Bacteroidota</taxon>
        <taxon>Flavobacteriia</taxon>
        <taxon>Flavobacteriales</taxon>
        <taxon>Weeksellaceae</taxon>
        <taxon>Chryseobacterium group</taxon>
        <taxon>Chryseobacterium</taxon>
    </lineage>
</organism>
<evidence type="ECO:0000256" key="1">
    <source>
        <dbReference type="SAM" id="SignalP"/>
    </source>
</evidence>
<keyword evidence="1" id="KW-0732">Signal</keyword>
<dbReference type="Proteomes" id="UP000028713">
    <property type="component" value="Unassembled WGS sequence"/>
</dbReference>
<comment type="caution">
    <text evidence="3">The sequence shown here is derived from an EMBL/GenBank/DDBJ whole genome shotgun (WGS) entry which is preliminary data.</text>
</comment>
<evidence type="ECO:0000313" key="3">
    <source>
        <dbReference type="EMBL" id="KFF01405.1"/>
    </source>
</evidence>
<reference evidence="3 4" key="1">
    <citation type="submission" date="2014-07" db="EMBL/GenBank/DDBJ databases">
        <title>Genome of Chryseobacterium formosense LMG 24722.</title>
        <authorList>
            <person name="Pipes S.E."/>
            <person name="Stropko S.J."/>
            <person name="Newman J.D."/>
        </authorList>
    </citation>
    <scope>NUCLEOTIDE SEQUENCE [LARGE SCALE GENOMIC DNA]</scope>
    <source>
        <strain evidence="3 4">LMG 24722</strain>
    </source>
</reference>
<feature type="signal peptide" evidence="1">
    <location>
        <begin position="1"/>
        <end position="20"/>
    </location>
</feature>
<dbReference type="GO" id="GO:0016787">
    <property type="term" value="F:hydrolase activity"/>
    <property type="evidence" value="ECO:0007669"/>
    <property type="project" value="InterPro"/>
</dbReference>